<name>A0AAX3A8M8_9MYCO</name>
<dbReference type="Proteomes" id="UP000466683">
    <property type="component" value="Chromosome"/>
</dbReference>
<evidence type="ECO:0000313" key="4">
    <source>
        <dbReference type="Proteomes" id="UP000466683"/>
    </source>
</evidence>
<protein>
    <recommendedName>
        <fullName evidence="6">Secreted protein</fullName>
    </recommendedName>
</protein>
<reference evidence="2 4" key="1">
    <citation type="journal article" date="2019" name="Emerg. Microbes Infect.">
        <title>Comprehensive subspecies identification of 175 nontuberculous mycobacteria species based on 7547 genomic profiles.</title>
        <authorList>
            <person name="Matsumoto Y."/>
            <person name="Kinjo T."/>
            <person name="Motooka D."/>
            <person name="Nabeya D."/>
            <person name="Jung N."/>
            <person name="Uechi K."/>
            <person name="Horii T."/>
            <person name="Iida T."/>
            <person name="Fujita J."/>
            <person name="Nakamura S."/>
        </authorList>
    </citation>
    <scope>NUCLEOTIDE SEQUENCE [LARGE SCALE GENOMIC DNA]</scope>
    <source>
        <strain evidence="2 4">JCM 15653</strain>
    </source>
</reference>
<organism evidence="3 5">
    <name type="scientific">Mycolicibacterium boenickei</name>
    <dbReference type="NCBI Taxonomy" id="146017"/>
    <lineage>
        <taxon>Bacteria</taxon>
        <taxon>Bacillati</taxon>
        <taxon>Actinomycetota</taxon>
        <taxon>Actinomycetes</taxon>
        <taxon>Mycobacteriales</taxon>
        <taxon>Mycobacteriaceae</taxon>
        <taxon>Mycolicibacterium</taxon>
    </lineage>
</organism>
<dbReference type="AlphaFoldDB" id="A0AAX3A8M8"/>
<proteinExistence type="predicted"/>
<reference evidence="2" key="2">
    <citation type="submission" date="2020-02" db="EMBL/GenBank/DDBJ databases">
        <authorList>
            <person name="Matsumoto Y."/>
            <person name="Motooka D."/>
            <person name="Nakamura S."/>
        </authorList>
    </citation>
    <scope>NUCLEOTIDE SEQUENCE</scope>
    <source>
        <strain evidence="2">JCM 15653</strain>
    </source>
</reference>
<keyword evidence="4" id="KW-1185">Reference proteome</keyword>
<reference evidence="3 5" key="3">
    <citation type="journal article" date="2022" name="BMC Genomics">
        <title>Comparative genome analysis of mycobacteria focusing on tRNA and non-coding RNA.</title>
        <authorList>
            <person name="Behra P.R.K."/>
            <person name="Pettersson B.M.F."/>
            <person name="Ramesh M."/>
            <person name="Das S."/>
            <person name="Dasgupta S."/>
            <person name="Kirsebom L.A."/>
        </authorList>
    </citation>
    <scope>NUCLEOTIDE SEQUENCE [LARGE SCALE GENOMIC DNA]</scope>
    <source>
        <strain evidence="3 5">DSM 44677</strain>
    </source>
</reference>
<evidence type="ECO:0000256" key="1">
    <source>
        <dbReference type="SAM" id="SignalP"/>
    </source>
</evidence>
<dbReference type="EMBL" id="AP022579">
    <property type="protein sequence ID" value="BBX92664.1"/>
    <property type="molecule type" value="Genomic_DNA"/>
</dbReference>
<dbReference type="EMBL" id="CP060016">
    <property type="protein sequence ID" value="UNC02981.1"/>
    <property type="molecule type" value="Genomic_DNA"/>
</dbReference>
<evidence type="ECO:0000313" key="3">
    <source>
        <dbReference type="EMBL" id="UNC02981.1"/>
    </source>
</evidence>
<evidence type="ECO:0000313" key="5">
    <source>
        <dbReference type="Proteomes" id="UP001162885"/>
    </source>
</evidence>
<sequence length="139" mass="14988">MIGRRAPLWLLACALILGAVAAVAVKTHGSGLVSTAERTAQDRCEADVRGKLMTPEAARLSDVQSTRGDLEPDSRDLFPLTTDAPLKGVDHARITVWNVSGTVEAQTDSGNTIHDPFTCRAYFVDGNLADTLVVFEREH</sequence>
<feature type="chain" id="PRO_5043578766" description="Secreted protein" evidence="1">
    <location>
        <begin position="22"/>
        <end position="139"/>
    </location>
</feature>
<feature type="signal peptide" evidence="1">
    <location>
        <begin position="1"/>
        <end position="21"/>
    </location>
</feature>
<evidence type="ECO:0008006" key="6">
    <source>
        <dbReference type="Google" id="ProtNLM"/>
    </source>
</evidence>
<accession>A0AAX3A8M8</accession>
<keyword evidence="1" id="KW-0732">Signal</keyword>
<dbReference type="Proteomes" id="UP001162885">
    <property type="component" value="Chromosome"/>
</dbReference>
<gene>
    <name evidence="3" type="ORF">H5U98_15405</name>
    <name evidence="2" type="ORF">MBOE_43130</name>
</gene>
<evidence type="ECO:0000313" key="2">
    <source>
        <dbReference type="EMBL" id="BBX92664.1"/>
    </source>
</evidence>